<organism evidence="2">
    <name type="scientific">uncultured alpha proteobacterium EB080_L58F04</name>
    <dbReference type="NCBI Taxonomy" id="710798"/>
    <lineage>
        <taxon>Bacteria</taxon>
        <taxon>Pseudomonadati</taxon>
        <taxon>Pseudomonadota</taxon>
        <taxon>Alphaproteobacteria</taxon>
        <taxon>environmental samples</taxon>
    </lineage>
</organism>
<dbReference type="EMBL" id="GU474942">
    <property type="protein sequence ID" value="ADI20487.1"/>
    <property type="molecule type" value="Genomic_DNA"/>
</dbReference>
<dbReference type="AlphaFoldDB" id="E0Y1E6"/>
<feature type="transmembrane region" description="Helical" evidence="1">
    <location>
        <begin position="47"/>
        <end position="66"/>
    </location>
</feature>
<sequence length="77" mass="8157">MGKDNLTNGPMALHFRALALPAAFGMLFATLYNIVDVYYAGLLSTDAQAGLAIGYQAIFILMAVGIRAQFSPECAGQ</sequence>
<evidence type="ECO:0008006" key="3">
    <source>
        <dbReference type="Google" id="ProtNLM"/>
    </source>
</evidence>
<evidence type="ECO:0000313" key="2">
    <source>
        <dbReference type="EMBL" id="ADI20487.1"/>
    </source>
</evidence>
<evidence type="ECO:0000256" key="1">
    <source>
        <dbReference type="SAM" id="Phobius"/>
    </source>
</evidence>
<protein>
    <recommendedName>
        <fullName evidence="3">Multidrug resistance protein NorM</fullName>
    </recommendedName>
</protein>
<name>E0Y1E6_9PROT</name>
<proteinExistence type="predicted"/>
<reference evidence="2" key="1">
    <citation type="journal article" date="2011" name="Environ. Microbiol.">
        <title>Time-series analyses of Monterey Bay coastal microbial picoplankton using a 'genome proxy' microarray.</title>
        <authorList>
            <person name="Rich V.I."/>
            <person name="Pham V.D."/>
            <person name="Eppley J."/>
            <person name="Shi Y."/>
            <person name="DeLong E.F."/>
        </authorList>
    </citation>
    <scope>NUCLEOTIDE SEQUENCE</scope>
</reference>
<accession>E0Y1E6</accession>
<keyword evidence="1" id="KW-0812">Transmembrane</keyword>
<keyword evidence="1" id="KW-0472">Membrane</keyword>
<feature type="transmembrane region" description="Helical" evidence="1">
    <location>
        <begin position="12"/>
        <end position="35"/>
    </location>
</feature>
<keyword evidence="1" id="KW-1133">Transmembrane helix</keyword>